<evidence type="ECO:0000313" key="6">
    <source>
        <dbReference type="Proteomes" id="UP000188929"/>
    </source>
</evidence>
<dbReference type="EMBL" id="MOMC01000009">
    <property type="protein sequence ID" value="ONH32612.1"/>
    <property type="molecule type" value="Genomic_DNA"/>
</dbReference>
<dbReference type="Proteomes" id="UP000188929">
    <property type="component" value="Unassembled WGS sequence"/>
</dbReference>
<sequence>MQVPSFSLPEIVADAHAGRAPAGGELDRVCREIGAFVLTGLPLPTGLTNEVLGRTRELFALPRRAKAALVSQDDQYVGWRGTDGNRNEYGYADEKEMFHIGPRVASTLLGLGDRAGSGSGAVEPTRGHTAGLVTAAVADCPLWPAELPGFVEAWHRYYAAMQESAARLGTALAAALGLEPSRWSDMVAGNWADLAANYYPAPAPSGAPGIRNAVHSDLTLFTVLLQDPPGNGGLVMRDRSGGWHDVAPAAGEFVVNVGELLTYLTRGAWWAVPHEVRPAGSAAAGDRLTIPFFYRPSDHHELVPFEVRGAGSVSADAPPTDGFLADTVLADALRDAGPLDVGAWVRRRKLQQRVTS</sequence>
<dbReference type="STRING" id="1834516.BL253_04690"/>
<dbReference type="Pfam" id="PF03171">
    <property type="entry name" value="2OG-FeII_Oxy"/>
    <property type="match status" value="1"/>
</dbReference>
<proteinExistence type="inferred from homology"/>
<evidence type="ECO:0000256" key="3">
    <source>
        <dbReference type="RuleBase" id="RU003682"/>
    </source>
</evidence>
<gene>
    <name evidence="5" type="ORF">BL253_04690</name>
</gene>
<accession>A0A1V2IHD5</accession>
<dbReference type="GO" id="GO:0016491">
    <property type="term" value="F:oxidoreductase activity"/>
    <property type="evidence" value="ECO:0007669"/>
    <property type="project" value="UniProtKB-KW"/>
</dbReference>
<dbReference type="Gene3D" id="2.60.120.330">
    <property type="entry name" value="B-lactam Antibiotic, Isopenicillin N Synthase, Chain"/>
    <property type="match status" value="1"/>
</dbReference>
<dbReference type="InterPro" id="IPR027443">
    <property type="entry name" value="IPNS-like_sf"/>
</dbReference>
<comment type="caution">
    <text evidence="5">The sequence shown here is derived from an EMBL/GenBank/DDBJ whole genome shotgun (WGS) entry which is preliminary data.</text>
</comment>
<evidence type="ECO:0000313" key="5">
    <source>
        <dbReference type="EMBL" id="ONH32612.1"/>
    </source>
</evidence>
<dbReference type="SUPFAM" id="SSF51197">
    <property type="entry name" value="Clavaminate synthase-like"/>
    <property type="match status" value="1"/>
</dbReference>
<keyword evidence="6" id="KW-1185">Reference proteome</keyword>
<dbReference type="InterPro" id="IPR044861">
    <property type="entry name" value="IPNS-like_FE2OG_OXY"/>
</dbReference>
<keyword evidence="3" id="KW-0479">Metal-binding</keyword>
<keyword evidence="3" id="KW-0560">Oxidoreductase</keyword>
<dbReference type="GO" id="GO:0017000">
    <property type="term" value="P:antibiotic biosynthetic process"/>
    <property type="evidence" value="ECO:0007669"/>
    <property type="project" value="UniProtKB-KW"/>
</dbReference>
<protein>
    <recommendedName>
        <fullName evidence="4">Fe2OG dioxygenase domain-containing protein</fullName>
    </recommendedName>
</protein>
<evidence type="ECO:0000256" key="1">
    <source>
        <dbReference type="ARBA" id="ARBA00004792"/>
    </source>
</evidence>
<keyword evidence="3" id="KW-0408">Iron</keyword>
<dbReference type="InterPro" id="IPR026992">
    <property type="entry name" value="DIOX_N"/>
</dbReference>
<reference evidence="6" key="1">
    <citation type="submission" date="2016-10" db="EMBL/GenBank/DDBJ databases">
        <title>Frankia sp. NRRL B-16386 Genome sequencing.</title>
        <authorList>
            <person name="Ghodhbane-Gtari F."/>
            <person name="Swanson E."/>
            <person name="Gueddou A."/>
            <person name="Hezbri K."/>
            <person name="Ktari K."/>
            <person name="Nouioui I."/>
            <person name="Morris K."/>
            <person name="Simpson S."/>
            <person name="Abebe-Akele F."/>
            <person name="Thomas K."/>
            <person name="Gtari M."/>
            <person name="Tisa L.S."/>
        </authorList>
    </citation>
    <scope>NUCLEOTIDE SEQUENCE [LARGE SCALE GENOMIC DNA]</scope>
    <source>
        <strain evidence="6">NRRL B-16386</strain>
    </source>
</reference>
<name>A0A1V2IHD5_9ACTN</name>
<dbReference type="InterPro" id="IPR050231">
    <property type="entry name" value="Iron_ascorbate_oxido_reductase"/>
</dbReference>
<dbReference type="AlphaFoldDB" id="A0A1V2IHD5"/>
<feature type="domain" description="Fe2OG dioxygenase" evidence="4">
    <location>
        <begin position="190"/>
        <end position="296"/>
    </location>
</feature>
<dbReference type="InterPro" id="IPR005123">
    <property type="entry name" value="Oxoglu/Fe-dep_dioxygenase_dom"/>
</dbReference>
<dbReference type="OrthoDB" id="21825at2"/>
<evidence type="ECO:0000259" key="4">
    <source>
        <dbReference type="PROSITE" id="PS51471"/>
    </source>
</evidence>
<dbReference type="Pfam" id="PF14226">
    <property type="entry name" value="DIOX_N"/>
    <property type="match status" value="1"/>
</dbReference>
<dbReference type="PROSITE" id="PS51471">
    <property type="entry name" value="FE2OG_OXY"/>
    <property type="match status" value="1"/>
</dbReference>
<keyword evidence="2" id="KW-0045">Antibiotic biosynthesis</keyword>
<dbReference type="RefSeq" id="WP_076813900.1">
    <property type="nucleotide sequence ID" value="NZ_MOMC01000009.1"/>
</dbReference>
<evidence type="ECO:0000256" key="2">
    <source>
        <dbReference type="ARBA" id="ARBA00023194"/>
    </source>
</evidence>
<dbReference type="GO" id="GO:0046872">
    <property type="term" value="F:metal ion binding"/>
    <property type="evidence" value="ECO:0007669"/>
    <property type="project" value="UniProtKB-KW"/>
</dbReference>
<dbReference type="PANTHER" id="PTHR47990">
    <property type="entry name" value="2-OXOGLUTARATE (2OG) AND FE(II)-DEPENDENT OXYGENASE SUPERFAMILY PROTEIN-RELATED"/>
    <property type="match status" value="1"/>
</dbReference>
<organism evidence="5 6">
    <name type="scientific">Pseudofrankia asymbiotica</name>
    <dbReference type="NCBI Taxonomy" id="1834516"/>
    <lineage>
        <taxon>Bacteria</taxon>
        <taxon>Bacillati</taxon>
        <taxon>Actinomycetota</taxon>
        <taxon>Actinomycetes</taxon>
        <taxon>Frankiales</taxon>
        <taxon>Frankiaceae</taxon>
        <taxon>Pseudofrankia</taxon>
    </lineage>
</organism>
<comment type="pathway">
    <text evidence="1">Antibiotic biosynthesis.</text>
</comment>
<comment type="similarity">
    <text evidence="3">Belongs to the iron/ascorbate-dependent oxidoreductase family.</text>
</comment>